<dbReference type="Gene3D" id="2.130.10.10">
    <property type="entry name" value="YVTN repeat-like/Quinoprotein amine dehydrogenase"/>
    <property type="match status" value="1"/>
</dbReference>
<reference evidence="2" key="1">
    <citation type="submission" date="2016-10" db="EMBL/GenBank/DDBJ databases">
        <authorList>
            <person name="Varghese N."/>
            <person name="Submissions S."/>
        </authorList>
    </citation>
    <scope>NUCLEOTIDE SEQUENCE [LARGE SCALE GENOMIC DNA]</scope>
    <source>
        <strain evidence="2">Nm76</strain>
    </source>
</reference>
<evidence type="ECO:0000313" key="1">
    <source>
        <dbReference type="EMBL" id="SEP04492.1"/>
    </source>
</evidence>
<dbReference type="InterPro" id="IPR006624">
    <property type="entry name" value="Beta-propeller_rpt_TECPR"/>
</dbReference>
<dbReference type="Pfam" id="PF19193">
    <property type="entry name" value="Tectonin"/>
    <property type="match status" value="1"/>
</dbReference>
<evidence type="ECO:0000313" key="2">
    <source>
        <dbReference type="Proteomes" id="UP000198814"/>
    </source>
</evidence>
<dbReference type="STRING" id="42354.SAMN05216333_1387"/>
<sequence>MSAIKLASRDYNFQSFSQRLRFGALVFCVMFSSWAHAEIWHSTPVSAMRDVAVASNGIIWLTGKDGAVWVSDNIYGSSFTQIPGHDFSRIAVGLDGTAWVIKSDGTLWKYANTWVQTTASAMQDVVVAPDGNVWLVGENGAIWVSNDQGKQFAQIENNGFSRVSAGMEGTVWAVKSDGTVWKYANAWVQTMGREMQDVAVAPNGLIWLVGKNGAIWSSADDGNTFSQDEHAKGIENIAAGRGGAWAVGSNGTLWRKLSSPQF</sequence>
<proteinExistence type="predicted"/>
<organism evidence="1 2">
    <name type="scientific">Nitrosomonas oligotropha</name>
    <dbReference type="NCBI Taxonomy" id="42354"/>
    <lineage>
        <taxon>Bacteria</taxon>
        <taxon>Pseudomonadati</taxon>
        <taxon>Pseudomonadota</taxon>
        <taxon>Betaproteobacteria</taxon>
        <taxon>Nitrosomonadales</taxon>
        <taxon>Nitrosomonadaceae</taxon>
        <taxon>Nitrosomonas</taxon>
    </lineage>
</organism>
<dbReference type="InterPro" id="IPR015943">
    <property type="entry name" value="WD40/YVTN_repeat-like_dom_sf"/>
</dbReference>
<keyword evidence="2" id="KW-1185">Reference proteome</keyword>
<dbReference type="InterPro" id="IPR036278">
    <property type="entry name" value="Sialidase_sf"/>
</dbReference>
<name>A0A1H8UMR6_9PROT</name>
<dbReference type="SMART" id="SM00706">
    <property type="entry name" value="TECPR"/>
    <property type="match status" value="4"/>
</dbReference>
<gene>
    <name evidence="1" type="ORF">SAMN05216333_1387</name>
</gene>
<dbReference type="SUPFAM" id="SSF50939">
    <property type="entry name" value="Sialidases"/>
    <property type="match status" value="1"/>
</dbReference>
<dbReference type="EMBL" id="FODO01000038">
    <property type="protein sequence ID" value="SEP04492.1"/>
    <property type="molecule type" value="Genomic_DNA"/>
</dbReference>
<protein>
    <submittedName>
        <fullName evidence="1">Uncharacterized protein</fullName>
    </submittedName>
</protein>
<dbReference type="AlphaFoldDB" id="A0A1H8UMR6"/>
<accession>A0A1H8UMR6</accession>
<dbReference type="Proteomes" id="UP000198814">
    <property type="component" value="Unassembled WGS sequence"/>
</dbReference>